<dbReference type="EMBL" id="JACYNJ010000012">
    <property type="protein sequence ID" value="MBD8271561.1"/>
    <property type="molecule type" value="Genomic_DNA"/>
</dbReference>
<keyword evidence="3 4" id="KW-0408">Iron</keyword>
<dbReference type="Proteomes" id="UP000297322">
    <property type="component" value="Unassembled WGS sequence"/>
</dbReference>
<dbReference type="PANTHER" id="PTHR35008:SF8">
    <property type="entry name" value="ALCOHOL DEHYDROGENASE CYTOCHROME C SUBUNIT"/>
    <property type="match status" value="1"/>
</dbReference>
<dbReference type="InterPro" id="IPR036909">
    <property type="entry name" value="Cyt_c-like_dom_sf"/>
</dbReference>
<dbReference type="InterPro" id="IPR051459">
    <property type="entry name" value="Cytochrome_c-type_DH"/>
</dbReference>
<protein>
    <submittedName>
        <fullName evidence="8">Cytochrome c</fullName>
    </submittedName>
</protein>
<reference evidence="8 9" key="1">
    <citation type="submission" date="2019-03" db="EMBL/GenBank/DDBJ databases">
        <title>Biocontrol and xenobiotic degradation properties of endophytic Pseudomonas fluorescens strain BRZ63.</title>
        <authorList>
            <person name="Chlebek D.A."/>
            <person name="Pinski A."/>
            <person name="Zur J.P."/>
            <person name="Michalska J."/>
            <person name="Hupert-Kocurek K.T."/>
        </authorList>
    </citation>
    <scope>NUCLEOTIDE SEQUENCE [LARGE SCALE GENOMIC DNA]</scope>
    <source>
        <strain evidence="8 9">BRZ63</strain>
    </source>
</reference>
<comment type="caution">
    <text evidence="8">The sequence shown here is derived from an EMBL/GenBank/DDBJ whole genome shotgun (WGS) entry which is preliminary data.</text>
</comment>
<evidence type="ECO:0000313" key="7">
    <source>
        <dbReference type="EMBL" id="MBD8271561.1"/>
    </source>
</evidence>
<evidence type="ECO:0000256" key="4">
    <source>
        <dbReference type="PROSITE-ProRule" id="PRU00433"/>
    </source>
</evidence>
<gene>
    <name evidence="8" type="ORF">E4T65_06125</name>
    <name evidence="7" type="ORF">IFU03_17535</name>
</gene>
<feature type="chain" id="PRO_5021217498" evidence="5">
    <location>
        <begin position="24"/>
        <end position="191"/>
    </location>
</feature>
<dbReference type="PROSITE" id="PS51257">
    <property type="entry name" value="PROKAR_LIPOPROTEIN"/>
    <property type="match status" value="1"/>
</dbReference>
<dbReference type="Gene3D" id="1.10.760.10">
    <property type="entry name" value="Cytochrome c-like domain"/>
    <property type="match status" value="1"/>
</dbReference>
<evidence type="ECO:0000313" key="9">
    <source>
        <dbReference type="Proteomes" id="UP000297322"/>
    </source>
</evidence>
<organism evidence="8 9">
    <name type="scientific">Pseudomonas fluorescens</name>
    <dbReference type="NCBI Taxonomy" id="294"/>
    <lineage>
        <taxon>Bacteria</taxon>
        <taxon>Pseudomonadati</taxon>
        <taxon>Pseudomonadota</taxon>
        <taxon>Gammaproteobacteria</taxon>
        <taxon>Pseudomonadales</taxon>
        <taxon>Pseudomonadaceae</taxon>
        <taxon>Pseudomonas</taxon>
    </lineage>
</organism>
<feature type="domain" description="Cytochrome c" evidence="6">
    <location>
        <begin position="58"/>
        <end position="145"/>
    </location>
</feature>
<evidence type="ECO:0000256" key="1">
    <source>
        <dbReference type="ARBA" id="ARBA00022617"/>
    </source>
</evidence>
<dbReference type="Pfam" id="PF00034">
    <property type="entry name" value="Cytochrom_C"/>
    <property type="match status" value="1"/>
</dbReference>
<keyword evidence="2 4" id="KW-0479">Metal-binding</keyword>
<evidence type="ECO:0000256" key="2">
    <source>
        <dbReference type="ARBA" id="ARBA00022723"/>
    </source>
</evidence>
<evidence type="ECO:0000256" key="3">
    <source>
        <dbReference type="ARBA" id="ARBA00023004"/>
    </source>
</evidence>
<dbReference type="Proteomes" id="UP000610293">
    <property type="component" value="Unassembled WGS sequence"/>
</dbReference>
<dbReference type="GO" id="GO:0046872">
    <property type="term" value="F:metal ion binding"/>
    <property type="evidence" value="ECO:0007669"/>
    <property type="project" value="UniProtKB-KW"/>
</dbReference>
<proteinExistence type="predicted"/>
<reference evidence="7" key="2">
    <citation type="journal article" date="2020" name="FEMS Microbiol. Ecol.">
        <title>Temporal dynamics of bacterial communities during seed development and maturation.</title>
        <authorList>
            <person name="Chesneau G."/>
            <person name="Torres-Cortes G."/>
            <person name="Briand M."/>
            <person name="Darrasse A."/>
            <person name="Preveaux A."/>
            <person name="Marais C."/>
            <person name="Jacques M.A."/>
            <person name="Shade A."/>
            <person name="Barret M."/>
        </authorList>
    </citation>
    <scope>NUCLEOTIDE SEQUENCE</scope>
    <source>
        <strain evidence="7">CFBP13533</strain>
    </source>
</reference>
<dbReference type="SUPFAM" id="SSF46626">
    <property type="entry name" value="Cytochrome c"/>
    <property type="match status" value="1"/>
</dbReference>
<dbReference type="GO" id="GO:0020037">
    <property type="term" value="F:heme binding"/>
    <property type="evidence" value="ECO:0007669"/>
    <property type="project" value="InterPro"/>
</dbReference>
<dbReference type="EMBL" id="SPVI01000003">
    <property type="protein sequence ID" value="TFW44088.1"/>
    <property type="molecule type" value="Genomic_DNA"/>
</dbReference>
<name>A0A4Y9TJ98_PSEFL</name>
<feature type="signal peptide" evidence="5">
    <location>
        <begin position="1"/>
        <end position="23"/>
    </location>
</feature>
<dbReference type="PANTHER" id="PTHR35008">
    <property type="entry name" value="BLL4482 PROTEIN-RELATED"/>
    <property type="match status" value="1"/>
</dbReference>
<dbReference type="AlphaFoldDB" id="A0A4Y9TJ98"/>
<evidence type="ECO:0000313" key="8">
    <source>
        <dbReference type="EMBL" id="TFW44088.1"/>
    </source>
</evidence>
<dbReference type="GO" id="GO:0009055">
    <property type="term" value="F:electron transfer activity"/>
    <property type="evidence" value="ECO:0007669"/>
    <property type="project" value="InterPro"/>
</dbReference>
<dbReference type="InterPro" id="IPR009056">
    <property type="entry name" value="Cyt_c-like_dom"/>
</dbReference>
<keyword evidence="5" id="KW-0732">Signal</keyword>
<sequence length="191" mass="20182">MDGLKKGSFLLGLFCACTLTCVAAQPKYGLGTSATDAQIASWNIDVAPDGKALPPGSATVADGEKVYMNNCLACHGLKLEGGIGPALAGGNGSLTTDKPLKTVGSYWPYATTLFDYIRRAMPFQSPQSLTNDQVYAVTGYVLHVNKLLDANATVDAATLAAIKMPNRDGFFIDDRPDSKAIDCMSNCLKVH</sequence>
<evidence type="ECO:0000259" key="6">
    <source>
        <dbReference type="PROSITE" id="PS51007"/>
    </source>
</evidence>
<dbReference type="RefSeq" id="WP_029291029.1">
    <property type="nucleotide sequence ID" value="NZ_JACYNJ010000012.1"/>
</dbReference>
<keyword evidence="1 4" id="KW-0349">Heme</keyword>
<accession>A0A4Y9TJ98</accession>
<dbReference type="PROSITE" id="PS51007">
    <property type="entry name" value="CYTC"/>
    <property type="match status" value="1"/>
</dbReference>
<evidence type="ECO:0000256" key="5">
    <source>
        <dbReference type="SAM" id="SignalP"/>
    </source>
</evidence>